<dbReference type="PANTHER" id="PTHR35789:SF1">
    <property type="entry name" value="SPORE GERMINATION PROTEIN B3"/>
    <property type="match status" value="1"/>
</dbReference>
<keyword evidence="11" id="KW-1185">Reference proteome</keyword>
<dbReference type="Proteomes" id="UP000823486">
    <property type="component" value="Unassembled WGS sequence"/>
</dbReference>
<reference evidence="10 11" key="1">
    <citation type="submission" date="2021-01" db="EMBL/GenBank/DDBJ databases">
        <title>Genomic Encyclopedia of Type Strains, Phase IV (KMG-IV): sequencing the most valuable type-strain genomes for metagenomic binning, comparative biology and taxonomic classification.</title>
        <authorList>
            <person name="Goeker M."/>
        </authorList>
    </citation>
    <scope>NUCLEOTIDE SEQUENCE [LARGE SCALE GENOMIC DNA]</scope>
    <source>
        <strain evidence="10 11">DSM 105482</strain>
    </source>
</reference>
<dbReference type="InterPro" id="IPR057336">
    <property type="entry name" value="GerAC_N"/>
</dbReference>
<keyword evidence="6" id="KW-0564">Palmitate</keyword>
<dbReference type="RefSeq" id="WP_204544620.1">
    <property type="nucleotide sequence ID" value="NZ_JAFBFI010000014.1"/>
</dbReference>
<accession>A0ABS2QN49</accession>
<dbReference type="Pfam" id="PF25198">
    <property type="entry name" value="Spore_GerAC_N"/>
    <property type="match status" value="1"/>
</dbReference>
<feature type="domain" description="Spore germination GerAC-like C-terminal" evidence="8">
    <location>
        <begin position="220"/>
        <end position="378"/>
    </location>
</feature>
<evidence type="ECO:0000259" key="9">
    <source>
        <dbReference type="Pfam" id="PF25198"/>
    </source>
</evidence>
<feature type="domain" description="Spore germination protein N-terminal" evidence="9">
    <location>
        <begin position="23"/>
        <end position="200"/>
    </location>
</feature>
<dbReference type="EMBL" id="JAFBFI010000014">
    <property type="protein sequence ID" value="MBM7693701.1"/>
    <property type="molecule type" value="Genomic_DNA"/>
</dbReference>
<evidence type="ECO:0000256" key="3">
    <source>
        <dbReference type="ARBA" id="ARBA00022544"/>
    </source>
</evidence>
<dbReference type="Gene3D" id="3.30.300.210">
    <property type="entry name" value="Nutrient germinant receptor protein C, domain 3"/>
    <property type="match status" value="1"/>
</dbReference>
<gene>
    <name evidence="10" type="ORF">JOC77_003145</name>
</gene>
<organism evidence="10 11">
    <name type="scientific">Peribacillus deserti</name>
    <dbReference type="NCBI Taxonomy" id="673318"/>
    <lineage>
        <taxon>Bacteria</taxon>
        <taxon>Bacillati</taxon>
        <taxon>Bacillota</taxon>
        <taxon>Bacilli</taxon>
        <taxon>Bacillales</taxon>
        <taxon>Bacillaceae</taxon>
        <taxon>Peribacillus</taxon>
    </lineage>
</organism>
<evidence type="ECO:0000256" key="4">
    <source>
        <dbReference type="ARBA" id="ARBA00022729"/>
    </source>
</evidence>
<evidence type="ECO:0000259" key="8">
    <source>
        <dbReference type="Pfam" id="PF05504"/>
    </source>
</evidence>
<dbReference type="Gene3D" id="6.20.190.10">
    <property type="entry name" value="Nutrient germinant receptor protein C, domain 1"/>
    <property type="match status" value="1"/>
</dbReference>
<comment type="similarity">
    <text evidence="2">Belongs to the GerABKC lipoprotein family.</text>
</comment>
<evidence type="ECO:0000256" key="6">
    <source>
        <dbReference type="ARBA" id="ARBA00023139"/>
    </source>
</evidence>
<keyword evidence="5" id="KW-0472">Membrane</keyword>
<dbReference type="InterPro" id="IPR008844">
    <property type="entry name" value="Spore_GerAC-like"/>
</dbReference>
<name>A0ABS2QN49_9BACI</name>
<evidence type="ECO:0000256" key="2">
    <source>
        <dbReference type="ARBA" id="ARBA00007886"/>
    </source>
</evidence>
<keyword evidence="7" id="KW-0449">Lipoprotein</keyword>
<evidence type="ECO:0000313" key="11">
    <source>
        <dbReference type="Proteomes" id="UP000823486"/>
    </source>
</evidence>
<evidence type="ECO:0000256" key="1">
    <source>
        <dbReference type="ARBA" id="ARBA00004635"/>
    </source>
</evidence>
<evidence type="ECO:0000256" key="5">
    <source>
        <dbReference type="ARBA" id="ARBA00023136"/>
    </source>
</evidence>
<protein>
    <submittedName>
        <fullName evidence="10">Spore germination protein KC</fullName>
    </submittedName>
</protein>
<keyword evidence="4" id="KW-0732">Signal</keyword>
<dbReference type="NCBIfam" id="TIGR02887">
    <property type="entry name" value="spore_ger_x_C"/>
    <property type="match status" value="1"/>
</dbReference>
<comment type="caution">
    <text evidence="10">The sequence shown here is derived from an EMBL/GenBank/DDBJ whole genome shotgun (WGS) entry which is preliminary data.</text>
</comment>
<dbReference type="InterPro" id="IPR038501">
    <property type="entry name" value="Spore_GerAC_C_sf"/>
</dbReference>
<comment type="subcellular location">
    <subcellularLocation>
        <location evidence="1">Membrane</location>
        <topology evidence="1">Lipid-anchor</topology>
    </subcellularLocation>
</comment>
<evidence type="ECO:0000313" key="10">
    <source>
        <dbReference type="EMBL" id="MBM7693701.1"/>
    </source>
</evidence>
<dbReference type="PROSITE" id="PS51257">
    <property type="entry name" value="PROKAR_LIPOPROTEIN"/>
    <property type="match status" value="1"/>
</dbReference>
<dbReference type="InterPro" id="IPR046953">
    <property type="entry name" value="Spore_GerAC-like_C"/>
</dbReference>
<dbReference type="Pfam" id="PF05504">
    <property type="entry name" value="Spore_GerAC"/>
    <property type="match status" value="1"/>
</dbReference>
<keyword evidence="3" id="KW-0309">Germination</keyword>
<evidence type="ECO:0000256" key="7">
    <source>
        <dbReference type="ARBA" id="ARBA00023288"/>
    </source>
</evidence>
<dbReference type="PANTHER" id="PTHR35789">
    <property type="entry name" value="SPORE GERMINATION PROTEIN B3"/>
    <property type="match status" value="1"/>
</dbReference>
<sequence length="391" mass="43611">MKRKCLVILVLFMFTHFLGGCSNYRELRDAVFIAGLGIDWIKEKKRYEITFQAFSPTSTAGTGSAGAGSTGSVLYTAEGRTISEAARQASKKFSRMPDYSHVRIVVIGDDLAKAESLNYIFDVFERDANIRANIPALIARGTSAKEVLSVIPATEHPVQSINGKVRNSSKMLGENEATEIYQIINQLTSTGTEPTIGGISVITSENPTQPPGTKETKLRGMGIIKEGKLVGWLDGTKSKSILFLNNQMRQTNESINCGGHRYTSVRITSSKSKIKVHMNTGKPEITIHVDALGIVDEMLCNRKIMEYDVLHEYEKKTAGNIAKHIQDGINEAKKQKSDIFGFGDILHRQHPEEWKKYESRWHDVFAKSKVSIHVNFILHGTSMRVEPYPYK</sequence>
<proteinExistence type="inferred from homology"/>